<evidence type="ECO:0000313" key="1">
    <source>
        <dbReference type="EMBL" id="MFB9521406.1"/>
    </source>
</evidence>
<dbReference type="InterPro" id="IPR036513">
    <property type="entry name" value="STAS_dom_sf"/>
</dbReference>
<organism evidence="1 2">
    <name type="scientific">Streptomyces cremeus</name>
    <dbReference type="NCBI Taxonomy" id="66881"/>
    <lineage>
        <taxon>Bacteria</taxon>
        <taxon>Bacillati</taxon>
        <taxon>Actinomycetota</taxon>
        <taxon>Actinomycetes</taxon>
        <taxon>Kitasatosporales</taxon>
        <taxon>Streptomycetaceae</taxon>
        <taxon>Streptomyces</taxon>
    </lineage>
</organism>
<name>A0ABV5PDX6_STRCM</name>
<keyword evidence="2" id="KW-1185">Reference proteome</keyword>
<comment type="caution">
    <text evidence="1">The sequence shown here is derived from an EMBL/GenBank/DDBJ whole genome shotgun (WGS) entry which is preliminary data.</text>
</comment>
<reference evidence="1 2" key="1">
    <citation type="submission" date="2024-09" db="EMBL/GenBank/DDBJ databases">
        <authorList>
            <person name="Sun Q."/>
            <person name="Mori K."/>
        </authorList>
    </citation>
    <scope>NUCLEOTIDE SEQUENCE [LARGE SCALE GENOMIC DNA]</scope>
    <source>
        <strain evidence="1 2">JCM 4362</strain>
    </source>
</reference>
<gene>
    <name evidence="1" type="ORF">ACFFTU_15790</name>
</gene>
<dbReference type="SUPFAM" id="SSF52091">
    <property type="entry name" value="SpoIIaa-like"/>
    <property type="match status" value="1"/>
</dbReference>
<dbReference type="RefSeq" id="WP_345227207.1">
    <property type="nucleotide sequence ID" value="NZ_BAAAXE010000014.1"/>
</dbReference>
<dbReference type="Proteomes" id="UP001589718">
    <property type="component" value="Unassembled WGS sequence"/>
</dbReference>
<protein>
    <submittedName>
        <fullName evidence="1">Anti-sigma factor antagonist</fullName>
    </submittedName>
</protein>
<sequence length="121" mass="12637">MADPAERLDDVLAVRHRPYVLPPAYVLSVIGSVEPWNAKALAAQFGQASAGRTVLVVDLHELVFGGWDLIGVLLDARSRHPAVVLVGPLPPLLCARFAVTGAGALFPVAPTLAEALVASVP</sequence>
<dbReference type="EMBL" id="JBHMCR010000008">
    <property type="protein sequence ID" value="MFB9521406.1"/>
    <property type="molecule type" value="Genomic_DNA"/>
</dbReference>
<dbReference type="Gene3D" id="3.30.750.24">
    <property type="entry name" value="STAS domain"/>
    <property type="match status" value="1"/>
</dbReference>
<proteinExistence type="predicted"/>
<accession>A0ABV5PDX6</accession>
<evidence type="ECO:0000313" key="2">
    <source>
        <dbReference type="Proteomes" id="UP001589718"/>
    </source>
</evidence>